<evidence type="ECO:0000256" key="1">
    <source>
        <dbReference type="SAM" id="Coils"/>
    </source>
</evidence>
<sequence>MDTGPARTRLDAAVRERERAKDDLDAAEAVLRSAIRDAAAAGVSQVELAELTGYHRNTVRRIVTGD</sequence>
<accession>A0ABP4IU31</accession>
<keyword evidence="1" id="KW-0175">Coiled coil</keyword>
<feature type="coiled-coil region" evidence="1">
    <location>
        <begin position="10"/>
        <end position="37"/>
    </location>
</feature>
<dbReference type="RefSeq" id="WP_344027434.1">
    <property type="nucleotide sequence ID" value="NZ_BAAAJK010000042.1"/>
</dbReference>
<evidence type="ECO:0008006" key="4">
    <source>
        <dbReference type="Google" id="ProtNLM"/>
    </source>
</evidence>
<evidence type="ECO:0000313" key="3">
    <source>
        <dbReference type="Proteomes" id="UP001501414"/>
    </source>
</evidence>
<comment type="caution">
    <text evidence="2">The sequence shown here is derived from an EMBL/GenBank/DDBJ whole genome shotgun (WGS) entry which is preliminary data.</text>
</comment>
<dbReference type="EMBL" id="BAAAJK010000042">
    <property type="protein sequence ID" value="GAA1398906.1"/>
    <property type="molecule type" value="Genomic_DNA"/>
</dbReference>
<reference evidence="3" key="1">
    <citation type="journal article" date="2019" name="Int. J. Syst. Evol. Microbiol.">
        <title>The Global Catalogue of Microorganisms (GCM) 10K type strain sequencing project: providing services to taxonomists for standard genome sequencing and annotation.</title>
        <authorList>
            <consortium name="The Broad Institute Genomics Platform"/>
            <consortium name="The Broad Institute Genome Sequencing Center for Infectious Disease"/>
            <person name="Wu L."/>
            <person name="Ma J."/>
        </authorList>
    </citation>
    <scope>NUCLEOTIDE SEQUENCE [LARGE SCALE GENOMIC DNA]</scope>
    <source>
        <strain evidence="3">JCM 11896</strain>
    </source>
</reference>
<evidence type="ECO:0000313" key="2">
    <source>
        <dbReference type="EMBL" id="GAA1398906.1"/>
    </source>
</evidence>
<name>A0ABP4IU31_9PSEU</name>
<protein>
    <recommendedName>
        <fullName evidence="4">Helix-turn-helix protein</fullName>
    </recommendedName>
</protein>
<proteinExistence type="predicted"/>
<organism evidence="2 3">
    <name type="scientific">Pseudonocardia kongjuensis</name>
    <dbReference type="NCBI Taxonomy" id="102227"/>
    <lineage>
        <taxon>Bacteria</taxon>
        <taxon>Bacillati</taxon>
        <taxon>Actinomycetota</taxon>
        <taxon>Actinomycetes</taxon>
        <taxon>Pseudonocardiales</taxon>
        <taxon>Pseudonocardiaceae</taxon>
        <taxon>Pseudonocardia</taxon>
    </lineage>
</organism>
<keyword evidence="3" id="KW-1185">Reference proteome</keyword>
<dbReference type="Proteomes" id="UP001501414">
    <property type="component" value="Unassembled WGS sequence"/>
</dbReference>
<gene>
    <name evidence="2" type="ORF">GCM10009613_53750</name>
</gene>